<dbReference type="SUPFAM" id="SSF53041">
    <property type="entry name" value="Resolvase-like"/>
    <property type="match status" value="1"/>
</dbReference>
<dbReference type="PANTHER" id="PTHR30461:SF23">
    <property type="entry name" value="DNA RECOMBINASE-RELATED"/>
    <property type="match status" value="1"/>
</dbReference>
<dbReference type="RefSeq" id="WP_353643151.1">
    <property type="nucleotide sequence ID" value="NZ_CP159253.1"/>
</dbReference>
<proteinExistence type="predicted"/>
<dbReference type="GO" id="GO:0000150">
    <property type="term" value="F:DNA strand exchange activity"/>
    <property type="evidence" value="ECO:0007669"/>
    <property type="project" value="InterPro"/>
</dbReference>
<feature type="domain" description="Resolvase/invertase-type recombinase catalytic" evidence="2">
    <location>
        <begin position="14"/>
        <end position="161"/>
    </location>
</feature>
<dbReference type="AlphaFoldDB" id="A0AAU8CTM8"/>
<dbReference type="Pfam" id="PF00239">
    <property type="entry name" value="Resolvase"/>
    <property type="match status" value="1"/>
</dbReference>
<dbReference type="InterPro" id="IPR025827">
    <property type="entry name" value="Zn_ribbon_recom_dom"/>
</dbReference>
<dbReference type="SMART" id="SM00857">
    <property type="entry name" value="Resolvase"/>
    <property type="match status" value="1"/>
</dbReference>
<dbReference type="PROSITE" id="PS51736">
    <property type="entry name" value="RECOMBINASES_3"/>
    <property type="match status" value="1"/>
</dbReference>
<dbReference type="Pfam" id="PF13408">
    <property type="entry name" value="Zn_ribbon_recom"/>
    <property type="match status" value="1"/>
</dbReference>
<dbReference type="GO" id="GO:0003677">
    <property type="term" value="F:DNA binding"/>
    <property type="evidence" value="ECO:0007669"/>
    <property type="project" value="InterPro"/>
</dbReference>
<dbReference type="CDD" id="cd00338">
    <property type="entry name" value="Ser_Recombinase"/>
    <property type="match status" value="1"/>
</dbReference>
<dbReference type="Gene3D" id="3.90.1750.20">
    <property type="entry name" value="Putative Large Serine Recombinase, Chain B, Domain 2"/>
    <property type="match status" value="1"/>
</dbReference>
<dbReference type="InterPro" id="IPR006119">
    <property type="entry name" value="Resolv_N"/>
</dbReference>
<dbReference type="InterPro" id="IPR038109">
    <property type="entry name" value="DNA_bind_recomb_sf"/>
</dbReference>
<dbReference type="InterPro" id="IPR011109">
    <property type="entry name" value="DNA_bind_recombinase_dom"/>
</dbReference>
<dbReference type="Pfam" id="PF07508">
    <property type="entry name" value="Recombinase"/>
    <property type="match status" value="1"/>
</dbReference>
<evidence type="ECO:0000313" key="3">
    <source>
        <dbReference type="EMBL" id="XCG49315.1"/>
    </source>
</evidence>
<feature type="compositionally biased region" description="Basic residues" evidence="1">
    <location>
        <begin position="501"/>
        <end position="513"/>
    </location>
</feature>
<dbReference type="PANTHER" id="PTHR30461">
    <property type="entry name" value="DNA-INVERTASE FROM LAMBDOID PROPHAGE"/>
    <property type="match status" value="1"/>
</dbReference>
<dbReference type="Gene3D" id="3.40.50.1390">
    <property type="entry name" value="Resolvase, N-terminal catalytic domain"/>
    <property type="match status" value="1"/>
</dbReference>
<evidence type="ECO:0000259" key="2">
    <source>
        <dbReference type="PROSITE" id="PS51736"/>
    </source>
</evidence>
<gene>
    <name evidence="3" type="ORF">ABVK50_01345</name>
</gene>
<feature type="compositionally biased region" description="Basic and acidic residues" evidence="1">
    <location>
        <begin position="489"/>
        <end position="500"/>
    </location>
</feature>
<dbReference type="InterPro" id="IPR036162">
    <property type="entry name" value="Resolvase-like_N_sf"/>
</dbReference>
<sequence length="513" mass="57633">MMHEKIRPHHLERKAILYVRQSSAHQVLHNRESSALQYAMRDRLTTLGWSRVETIDDDLGRSAAGGVARAGFDRMVAEVCLGKVGAVAAREVFARNSRDWQQLIEMCRVVDTVLIDQETVYAPRQGNDRLLLGLKGSLNEYELDLLRQRSLSARYEKARRGELVVAAPVGFVKIGDRLEKDPDRRVQEAITLVFDKVAELGSARQAPMWFLEHGLDLPARRNNGDVVWRRPNYATIHRMIENPIYGGAYAYGKTRIAPGFGPSAVRTGMRRRTREEWLALIPGSHEGYLSWERAEAIRKMVSDNVTTGRHHGAPKHGDALLAGLVRCRRCGRKLTVRYTGAKHNIPRYSCWRGLLDNGEPRCIAFGGLRVDDAIEEALLRVVEPGAIAAAAEAEAQAAGRRDQVRDALSRDLEAALYSADRAFRQYDAADPENRLVAAELEVRWNRALAHVGDIESRIAAHDAATPKPSPVVGKDNRCACRRPSHRLVGADDRCQAQEARRAHRHPRSSRRYR</sequence>
<reference evidence="3" key="1">
    <citation type="submission" date="2024-06" db="EMBL/GenBank/DDBJ databases">
        <title>Mesorhizobium karijinii sp. nov., a symbiont of the iconic Swainsona formosa from arid Australia.</title>
        <authorList>
            <person name="Hill Y.J."/>
            <person name="Watkin E.L.J."/>
            <person name="O'Hara G.W."/>
            <person name="Terpolilli J."/>
            <person name="Tye M.L."/>
            <person name="Kohlmeier M.G."/>
        </authorList>
    </citation>
    <scope>NUCLEOTIDE SEQUENCE</scope>
    <source>
        <strain evidence="3">WSM2240</strain>
    </source>
</reference>
<protein>
    <submittedName>
        <fullName evidence="3">Recombinase family protein</fullName>
    </submittedName>
</protein>
<accession>A0AAU8CTM8</accession>
<organism evidence="3">
    <name type="scientific">Mesorhizobium sp. WSM2240</name>
    <dbReference type="NCBI Taxonomy" id="3228851"/>
    <lineage>
        <taxon>Bacteria</taxon>
        <taxon>Pseudomonadati</taxon>
        <taxon>Pseudomonadota</taxon>
        <taxon>Alphaproteobacteria</taxon>
        <taxon>Hyphomicrobiales</taxon>
        <taxon>Phyllobacteriaceae</taxon>
        <taxon>Mesorhizobium</taxon>
    </lineage>
</organism>
<dbReference type="EMBL" id="CP159253">
    <property type="protein sequence ID" value="XCG49315.1"/>
    <property type="molecule type" value="Genomic_DNA"/>
</dbReference>
<dbReference type="InterPro" id="IPR050639">
    <property type="entry name" value="SSR_resolvase"/>
</dbReference>
<name>A0AAU8CTM8_9HYPH</name>
<feature type="region of interest" description="Disordered" evidence="1">
    <location>
        <begin position="489"/>
        <end position="513"/>
    </location>
</feature>
<evidence type="ECO:0000256" key="1">
    <source>
        <dbReference type="SAM" id="MobiDB-lite"/>
    </source>
</evidence>